<dbReference type="SUPFAM" id="SSF52047">
    <property type="entry name" value="RNI-like"/>
    <property type="match status" value="1"/>
</dbReference>
<dbReference type="Gene3D" id="1.20.1280.50">
    <property type="match status" value="1"/>
</dbReference>
<proteinExistence type="predicted"/>
<reference evidence="2" key="1">
    <citation type="journal article" date="2014" name="Nat. Commun.">
        <title>The emerging biofuel crop Camelina sativa retains a highly undifferentiated hexaploid genome structure.</title>
        <authorList>
            <person name="Kagale S."/>
            <person name="Koh C."/>
            <person name="Nixon J."/>
            <person name="Bollina V."/>
            <person name="Clarke W.E."/>
            <person name="Tuteja R."/>
            <person name="Spillane C."/>
            <person name="Robinson S.J."/>
            <person name="Links M.G."/>
            <person name="Clarke C."/>
            <person name="Higgins E.E."/>
            <person name="Huebert T."/>
            <person name="Sharpe A.G."/>
            <person name="Parkin I.A."/>
        </authorList>
    </citation>
    <scope>NUCLEOTIDE SEQUENCE [LARGE SCALE GENOMIC DNA]</scope>
    <source>
        <strain evidence="2">cv. DH55</strain>
    </source>
</reference>
<evidence type="ECO:0000313" key="2">
    <source>
        <dbReference type="Proteomes" id="UP000694864"/>
    </source>
</evidence>
<evidence type="ECO:0000259" key="1">
    <source>
        <dbReference type="PROSITE" id="PS50181"/>
    </source>
</evidence>
<dbReference type="SMART" id="SM00256">
    <property type="entry name" value="FBOX"/>
    <property type="match status" value="1"/>
</dbReference>
<accession>A0ABM0YX03</accession>
<dbReference type="Proteomes" id="UP000694864">
    <property type="component" value="Chromosome 4"/>
</dbReference>
<evidence type="ECO:0000313" key="3">
    <source>
        <dbReference type="RefSeq" id="XP_010507159.1"/>
    </source>
</evidence>
<dbReference type="GeneID" id="104783741"/>
<sequence>MEHGEQTAELQLYPASLDCLPDDLLLQILSFLTTKEAASTSVLSKRWRTLFALSPNLDFDNSIFLHPEEGKRNRPDIQRSFEDFVDKTLALHDDNHIIKTFSLKFDKPDRDRFGESFGVMDVVDRWICNAFGHVVSELHLRIPSNSHCDLPSKVFTSTTLVKLSLGTAIYVPSVPSHTCLPSLKVLLLESVQFRDNQLSDVVVDLYFSGYAGHTTSHYNLDSLGKATLDLHLPKHYKYLDTVGEDLMNLISGIRNLKTLHLTFSAVEAISLFCKDGLPVFNELVELAFSSQKRGWKVLLPLLLERSPNLETLILSGLHRYTLRTTQYVGIQVPSNNQIKILHIIQYQGRAIELLHINHFLLHMECLEVLKVYVAAEMDDFKKMQVMEDMLKLPAASSKLKIQVK</sequence>
<dbReference type="PROSITE" id="PS50181">
    <property type="entry name" value="FBOX"/>
    <property type="match status" value="1"/>
</dbReference>
<dbReference type="InterPro" id="IPR055294">
    <property type="entry name" value="FBL60-like"/>
</dbReference>
<gene>
    <name evidence="3" type="primary">LOC104783741</name>
</gene>
<feature type="domain" description="F-box" evidence="1">
    <location>
        <begin position="14"/>
        <end position="62"/>
    </location>
</feature>
<dbReference type="InterPro" id="IPR006566">
    <property type="entry name" value="FBD"/>
</dbReference>
<dbReference type="Pfam" id="PF00646">
    <property type="entry name" value="F-box"/>
    <property type="match status" value="1"/>
</dbReference>
<protein>
    <submittedName>
        <fullName evidence="3">F-box/LRR-repeat protein At3g44080</fullName>
    </submittedName>
</protein>
<dbReference type="PANTHER" id="PTHR31293">
    <property type="entry name" value="RNI-LIKE SUPERFAMILY PROTEIN"/>
    <property type="match status" value="1"/>
</dbReference>
<dbReference type="PANTHER" id="PTHR31293:SF12">
    <property type="entry name" value="RNI-LIKE SUPERFAMILY PROTEIN"/>
    <property type="match status" value="1"/>
</dbReference>
<dbReference type="InterPro" id="IPR001810">
    <property type="entry name" value="F-box_dom"/>
</dbReference>
<name>A0ABM0YX03_CAMSA</name>
<dbReference type="RefSeq" id="XP_010507159.1">
    <property type="nucleotide sequence ID" value="XM_010508857.1"/>
</dbReference>
<organism evidence="2 3">
    <name type="scientific">Camelina sativa</name>
    <name type="common">False flax</name>
    <name type="synonym">Myagrum sativum</name>
    <dbReference type="NCBI Taxonomy" id="90675"/>
    <lineage>
        <taxon>Eukaryota</taxon>
        <taxon>Viridiplantae</taxon>
        <taxon>Streptophyta</taxon>
        <taxon>Embryophyta</taxon>
        <taxon>Tracheophyta</taxon>
        <taxon>Spermatophyta</taxon>
        <taxon>Magnoliopsida</taxon>
        <taxon>eudicotyledons</taxon>
        <taxon>Gunneridae</taxon>
        <taxon>Pentapetalae</taxon>
        <taxon>rosids</taxon>
        <taxon>malvids</taxon>
        <taxon>Brassicales</taxon>
        <taxon>Brassicaceae</taxon>
        <taxon>Camelineae</taxon>
        <taxon>Camelina</taxon>
    </lineage>
</organism>
<dbReference type="InterPro" id="IPR036047">
    <property type="entry name" value="F-box-like_dom_sf"/>
</dbReference>
<keyword evidence="2" id="KW-1185">Reference proteome</keyword>
<dbReference type="SMART" id="SM00579">
    <property type="entry name" value="FBD"/>
    <property type="match status" value="1"/>
</dbReference>
<dbReference type="SUPFAM" id="SSF81383">
    <property type="entry name" value="F-box domain"/>
    <property type="match status" value="1"/>
</dbReference>
<reference evidence="3" key="2">
    <citation type="submission" date="2025-08" db="UniProtKB">
        <authorList>
            <consortium name="RefSeq"/>
        </authorList>
    </citation>
    <scope>IDENTIFICATION</scope>
    <source>
        <tissue evidence="3">Leaf</tissue>
    </source>
</reference>